<reference evidence="9" key="1">
    <citation type="submission" date="2021-08" db="EMBL/GenBank/DDBJ databases">
        <authorList>
            <person name="Sakaguchi M."/>
            <person name="Kikuchi T."/>
            <person name="Urbanczyk H."/>
        </authorList>
    </citation>
    <scope>NUCLEOTIDE SEQUENCE</scope>
    <source>
        <strain evidence="9">020920N</strain>
    </source>
</reference>
<dbReference type="EC" id="3.6.1.-" evidence="7"/>
<keyword evidence="7" id="KW-0648">Protein biosynthesis</keyword>
<keyword evidence="7" id="KW-0677">Repeat</keyword>
<dbReference type="HAMAP" id="MF_00847">
    <property type="entry name" value="EttA"/>
    <property type="match status" value="1"/>
</dbReference>
<keyword evidence="10" id="KW-1185">Reference proteome</keyword>
<keyword evidence="7" id="KW-0378">Hydrolase</keyword>
<comment type="subcellular location">
    <subcellularLocation>
        <location evidence="7">Cytoplasm</location>
    </subcellularLocation>
    <text evidence="7">Associates with ribosomes and polysomes.</text>
</comment>
<dbReference type="PROSITE" id="PS00211">
    <property type="entry name" value="ABC_TRANSPORTER_1"/>
    <property type="match status" value="1"/>
</dbReference>
<dbReference type="Gene3D" id="3.40.50.300">
    <property type="entry name" value="P-loop containing nucleotide triphosphate hydrolases"/>
    <property type="match status" value="2"/>
</dbReference>
<feature type="domain" description="ABC transporter" evidence="8">
    <location>
        <begin position="6"/>
        <end position="259"/>
    </location>
</feature>
<comment type="similarity">
    <text evidence="1 7">Belongs to the ABC transporter superfamily. ABCF family. Translational throttle EttA subfamily.</text>
</comment>
<keyword evidence="7" id="KW-0694">RNA-binding</keyword>
<evidence type="ECO:0000256" key="7">
    <source>
        <dbReference type="HAMAP-Rule" id="MF_00847"/>
    </source>
</evidence>
<dbReference type="SMART" id="SM00382">
    <property type="entry name" value="AAA"/>
    <property type="match status" value="2"/>
</dbReference>
<accession>A0ABY4WTS2</accession>
<keyword evidence="5 7" id="KW-0067">ATP-binding</keyword>
<evidence type="ECO:0000256" key="5">
    <source>
        <dbReference type="ARBA" id="ARBA00022840"/>
    </source>
</evidence>
<dbReference type="PROSITE" id="PS50893">
    <property type="entry name" value="ABC_TRANSPORTER_2"/>
    <property type="match status" value="2"/>
</dbReference>
<evidence type="ECO:0000256" key="1">
    <source>
        <dbReference type="ARBA" id="ARBA00005868"/>
    </source>
</evidence>
<evidence type="ECO:0000313" key="10">
    <source>
        <dbReference type="Proteomes" id="UP001056255"/>
    </source>
</evidence>
<dbReference type="InterPro" id="IPR003593">
    <property type="entry name" value="AAA+_ATPase"/>
</dbReference>
<evidence type="ECO:0000256" key="4">
    <source>
        <dbReference type="ARBA" id="ARBA00022741"/>
    </source>
</evidence>
<dbReference type="Pfam" id="PF12848">
    <property type="entry name" value="ABC_tran_Xtn"/>
    <property type="match status" value="1"/>
</dbReference>
<keyword evidence="3 7" id="KW-0699">rRNA-binding</keyword>
<dbReference type="PANTHER" id="PTHR43858">
    <property type="entry name" value="ENERGY-DEPENDENT TRANSLATIONAL THROTTLE PROTEIN ETTA"/>
    <property type="match status" value="1"/>
</dbReference>
<dbReference type="SUPFAM" id="SSF52540">
    <property type="entry name" value="P-loop containing nucleoside triphosphate hydrolases"/>
    <property type="match status" value="2"/>
</dbReference>
<keyword evidence="6 7" id="KW-0810">Translation regulation</keyword>
<evidence type="ECO:0000259" key="8">
    <source>
        <dbReference type="PROSITE" id="PS50893"/>
    </source>
</evidence>
<gene>
    <name evidence="7 9" type="primary">ettA</name>
    <name evidence="9" type="ORF">K6Q96_13825</name>
</gene>
<evidence type="ECO:0000256" key="2">
    <source>
        <dbReference type="ARBA" id="ARBA00022555"/>
    </source>
</evidence>
<feature type="region of interest" description="Arm" evidence="7">
    <location>
        <begin position="95"/>
        <end position="139"/>
    </location>
</feature>
<evidence type="ECO:0000256" key="6">
    <source>
        <dbReference type="ARBA" id="ARBA00022845"/>
    </source>
</evidence>
<feature type="binding site" evidence="7">
    <location>
        <begin position="39"/>
        <end position="46"/>
    </location>
    <ligand>
        <name>ATP</name>
        <dbReference type="ChEBI" id="CHEBI:30616"/>
        <label>1</label>
    </ligand>
</feature>
<evidence type="ECO:0000313" key="9">
    <source>
        <dbReference type="EMBL" id="USH01933.1"/>
    </source>
</evidence>
<dbReference type="NCBIfam" id="NF008775">
    <property type="entry name" value="PRK11819.1"/>
    <property type="match status" value="1"/>
</dbReference>
<dbReference type="NCBIfam" id="TIGR03719">
    <property type="entry name" value="ABC_ABC_ChvD"/>
    <property type="match status" value="1"/>
</dbReference>
<dbReference type="PANTHER" id="PTHR43858:SF1">
    <property type="entry name" value="ABC TRANSPORTER-RELATED PROTEIN"/>
    <property type="match status" value="1"/>
</dbReference>
<comment type="subunit">
    <text evidence="7">Monomer. Probably contacts ribosomal proteins L1, L5, L33 and S7, the 16S and 23S rRNA and the P-site containing tRNA(fMet).</text>
</comment>
<feature type="domain" description="ABC transporter" evidence="8">
    <location>
        <begin position="324"/>
        <end position="550"/>
    </location>
</feature>
<dbReference type="EMBL" id="CP082275">
    <property type="protein sequence ID" value="USH01933.1"/>
    <property type="molecule type" value="Genomic_DNA"/>
</dbReference>
<organism evidence="9 10">
    <name type="scientific">Grimontia kaedaensis</name>
    <dbReference type="NCBI Taxonomy" id="2872157"/>
    <lineage>
        <taxon>Bacteria</taxon>
        <taxon>Pseudomonadati</taxon>
        <taxon>Pseudomonadota</taxon>
        <taxon>Gammaproteobacteria</taxon>
        <taxon>Vibrionales</taxon>
        <taxon>Vibrionaceae</taxon>
        <taxon>Grimontia</taxon>
    </lineage>
</organism>
<feature type="region of interest" description="PtIM" evidence="7">
    <location>
        <begin position="242"/>
        <end position="322"/>
    </location>
</feature>
<evidence type="ECO:0000256" key="3">
    <source>
        <dbReference type="ARBA" id="ARBA00022730"/>
    </source>
</evidence>
<comment type="domain">
    <text evidence="7">The arm domain is inserted in the first ABC transporter domain. Probably contacts ribosomal protein L1.</text>
</comment>
<dbReference type="CDD" id="cd03221">
    <property type="entry name" value="ABCF_EF-3"/>
    <property type="match status" value="2"/>
</dbReference>
<dbReference type="InterPro" id="IPR003439">
    <property type="entry name" value="ABC_transporter-like_ATP-bd"/>
</dbReference>
<keyword evidence="4 7" id="KW-0547">Nucleotide-binding</keyword>
<dbReference type="InterPro" id="IPR022374">
    <property type="entry name" value="EttA"/>
</dbReference>
<sequence>MAEYVYTMSRVGKIVPPKRQILKDISLCFFPGAKIGVLGLNGAGKSTLLRIMAGIDTDIEGEARAQPGIKVGYLPQEPKLDEDKTVRETVEEAVSDVVDALSRLDAVYAAYAEPDADFDALAKEQGELEALIQAKDGHNLDNALERAADALRLPEWDAKIKHLSGGERRRVAICRLLLERPDMLLLDEPTNHLDAESVGWLERFLVDYNGTVVAITHDRYFLDNAAGWILELDRGEGIPWEGNYTSWLEQKDARLQQEASSEKARQKTIEKELEWVRQNPKGRQAKSKARMARFEELNTTDYQRRNETNELFIPPGPRLGDKVIEVNNLTKSFGDRVLIDDLSFSVPKGAIVGIIGANGAGKSTLFKMLSGTEQPDSGSVEMGETVQLASVDQFRDSMDDNNTVYQEISEGAEIIRINNFEIPARAYCSRFNFKGSDQQKRIGDLSGGERNRVHLAKLLKAGGNVLLLDEPTNDLDVETLRALEEALLEFPGCAMVISHDRWFLDRIATHILDYRDEGQVNFFEGNYAEYSDWLKQTLGAAAAQPHRIKYKRVTK</sequence>
<protein>
    <recommendedName>
        <fullName evidence="7">Energy-dependent translational throttle protein EttA</fullName>
        <ecNumber evidence="7">3.6.1.-</ecNumber>
    </recommendedName>
    <alternativeName>
        <fullName evidence="7">Translational regulatory factor EttA</fullName>
    </alternativeName>
</protein>
<dbReference type="Proteomes" id="UP001056255">
    <property type="component" value="Chromosome I"/>
</dbReference>
<dbReference type="RefSeq" id="WP_251876482.1">
    <property type="nucleotide sequence ID" value="NZ_CP082275.1"/>
</dbReference>
<comment type="function">
    <text evidence="7">A translation factor that gates the progression of the 70S ribosomal initiation complex (IC, containing tRNA(fMet) in the P-site) into the translation elongation cycle by using a mechanism sensitive to the ATP/ADP ratio. Binds to the 70S ribosome E-site where it modulates the state of the translating ribosome during subunit translocation. ATP hydrolysis probably frees it from the ribosome, which can enter the elongation phase.</text>
</comment>
<feature type="binding site" evidence="7">
    <location>
        <begin position="356"/>
        <end position="363"/>
    </location>
    <ligand>
        <name>ATP</name>
        <dbReference type="ChEBI" id="CHEBI:30616"/>
        <label>2</label>
    </ligand>
</feature>
<keyword evidence="7" id="KW-0963">Cytoplasm</keyword>
<dbReference type="InterPro" id="IPR027417">
    <property type="entry name" value="P-loop_NTPase"/>
</dbReference>
<dbReference type="InterPro" id="IPR032781">
    <property type="entry name" value="ABC_tran_Xtn"/>
</dbReference>
<proteinExistence type="inferred from homology"/>
<comment type="domain">
    <text evidence="7">The P-site tRNA interaction motif (PtIM domain) probably interacts with the P-site tRNA(fMet) as well as the 23S rRNA.</text>
</comment>
<dbReference type="Pfam" id="PF00005">
    <property type="entry name" value="ABC_tran"/>
    <property type="match status" value="2"/>
</dbReference>
<keyword evidence="2 7" id="KW-0820">tRNA-binding</keyword>
<comment type="catalytic activity">
    <reaction evidence="7">
        <text>ATP + H2O = ADP + phosphate + H(+)</text>
        <dbReference type="Rhea" id="RHEA:13065"/>
        <dbReference type="ChEBI" id="CHEBI:15377"/>
        <dbReference type="ChEBI" id="CHEBI:15378"/>
        <dbReference type="ChEBI" id="CHEBI:30616"/>
        <dbReference type="ChEBI" id="CHEBI:43474"/>
        <dbReference type="ChEBI" id="CHEBI:456216"/>
    </reaction>
</comment>
<dbReference type="InterPro" id="IPR017871">
    <property type="entry name" value="ABC_transporter-like_CS"/>
</dbReference>
<name>A0ABY4WTS2_9GAMM</name>